<dbReference type="HOGENOM" id="CLU_3160568_0_0_1"/>
<reference evidence="2" key="1">
    <citation type="submission" date="2011-08" db="EMBL/GenBank/DDBJ databases">
        <authorList>
            <person name="Rombauts S."/>
        </authorList>
    </citation>
    <scope>NUCLEOTIDE SEQUENCE</scope>
    <source>
        <strain evidence="2">London</strain>
    </source>
</reference>
<organism evidence="1 2">
    <name type="scientific">Tetranychus urticae</name>
    <name type="common">Two-spotted spider mite</name>
    <dbReference type="NCBI Taxonomy" id="32264"/>
    <lineage>
        <taxon>Eukaryota</taxon>
        <taxon>Metazoa</taxon>
        <taxon>Ecdysozoa</taxon>
        <taxon>Arthropoda</taxon>
        <taxon>Chelicerata</taxon>
        <taxon>Arachnida</taxon>
        <taxon>Acari</taxon>
        <taxon>Acariformes</taxon>
        <taxon>Trombidiformes</taxon>
        <taxon>Prostigmata</taxon>
        <taxon>Eleutherengona</taxon>
        <taxon>Raphignathae</taxon>
        <taxon>Tetranychoidea</taxon>
        <taxon>Tetranychidae</taxon>
        <taxon>Tetranychus</taxon>
    </lineage>
</organism>
<dbReference type="Proteomes" id="UP000015104">
    <property type="component" value="Unassembled WGS sequence"/>
</dbReference>
<protein>
    <submittedName>
        <fullName evidence="1">Uncharacterized protein</fullName>
    </submittedName>
</protein>
<dbReference type="EMBL" id="CAEY01000815">
    <property type="status" value="NOT_ANNOTATED_CDS"/>
    <property type="molecule type" value="Genomic_DNA"/>
</dbReference>
<evidence type="ECO:0000313" key="2">
    <source>
        <dbReference type="Proteomes" id="UP000015104"/>
    </source>
</evidence>
<evidence type="ECO:0000313" key="1">
    <source>
        <dbReference type="EnsemblMetazoa" id="tetur02g09620.1"/>
    </source>
</evidence>
<sequence>MLPLSSRRLFDQHLIVKNQAYNMNWTNKQNYYRIHQFLSDVIQCNIHC</sequence>
<accession>T1JWV3</accession>
<dbReference type="EnsemblMetazoa" id="tetur02g09620.1">
    <property type="protein sequence ID" value="tetur02g09620.1"/>
    <property type="gene ID" value="tetur02g09620"/>
</dbReference>
<reference evidence="1" key="2">
    <citation type="submission" date="2015-06" db="UniProtKB">
        <authorList>
            <consortium name="EnsemblMetazoa"/>
        </authorList>
    </citation>
    <scope>IDENTIFICATION</scope>
</reference>
<proteinExistence type="predicted"/>
<name>T1JWV3_TETUR</name>
<keyword evidence="2" id="KW-1185">Reference proteome</keyword>
<dbReference type="AlphaFoldDB" id="T1JWV3"/>